<organism evidence="1">
    <name type="scientific">marine sediment metagenome</name>
    <dbReference type="NCBI Taxonomy" id="412755"/>
    <lineage>
        <taxon>unclassified sequences</taxon>
        <taxon>metagenomes</taxon>
        <taxon>ecological metagenomes</taxon>
    </lineage>
</organism>
<feature type="non-terminal residue" evidence="1">
    <location>
        <position position="1"/>
    </location>
</feature>
<gene>
    <name evidence="1" type="ORF">LCGC14_1454300</name>
</gene>
<reference evidence="1" key="1">
    <citation type="journal article" date="2015" name="Nature">
        <title>Complex archaea that bridge the gap between prokaryotes and eukaryotes.</title>
        <authorList>
            <person name="Spang A."/>
            <person name="Saw J.H."/>
            <person name="Jorgensen S.L."/>
            <person name="Zaremba-Niedzwiedzka K."/>
            <person name="Martijn J."/>
            <person name="Lind A.E."/>
            <person name="van Eijk R."/>
            <person name="Schleper C."/>
            <person name="Guy L."/>
            <person name="Ettema T.J."/>
        </authorList>
    </citation>
    <scope>NUCLEOTIDE SEQUENCE</scope>
</reference>
<evidence type="ECO:0000313" key="1">
    <source>
        <dbReference type="EMBL" id="KKM69098.1"/>
    </source>
</evidence>
<protein>
    <submittedName>
        <fullName evidence="1">Uncharacterized protein</fullName>
    </submittedName>
</protein>
<dbReference type="AlphaFoldDB" id="A0A0F9JHM5"/>
<name>A0A0F9JHM5_9ZZZZ</name>
<sequence length="36" mass="4205">HMGGKSGWNQKGKVEEVLFTLPFQLFNNKFNPNLRK</sequence>
<accession>A0A0F9JHM5</accession>
<proteinExistence type="predicted"/>
<dbReference type="EMBL" id="LAZR01010051">
    <property type="protein sequence ID" value="KKM69098.1"/>
    <property type="molecule type" value="Genomic_DNA"/>
</dbReference>
<comment type="caution">
    <text evidence="1">The sequence shown here is derived from an EMBL/GenBank/DDBJ whole genome shotgun (WGS) entry which is preliminary data.</text>
</comment>